<proteinExistence type="predicted"/>
<dbReference type="AlphaFoldDB" id="A0A255Z437"/>
<dbReference type="OrthoDB" id="5856152at2"/>
<organism evidence="1 2">
    <name type="scientific">Niveispirillum lacus</name>
    <dbReference type="NCBI Taxonomy" id="1981099"/>
    <lineage>
        <taxon>Bacteria</taxon>
        <taxon>Pseudomonadati</taxon>
        <taxon>Pseudomonadota</taxon>
        <taxon>Alphaproteobacteria</taxon>
        <taxon>Rhodospirillales</taxon>
        <taxon>Azospirillaceae</taxon>
        <taxon>Niveispirillum</taxon>
    </lineage>
</organism>
<comment type="caution">
    <text evidence="1">The sequence shown here is derived from an EMBL/GenBank/DDBJ whole genome shotgun (WGS) entry which is preliminary data.</text>
</comment>
<sequence length="263" mass="27637">MTPFMIPDIAQLKQAEINALTDAVARLQREVVTRQTVIDNLSARAQHFQDRLTEADTARATALATLNQAQSAQSAANGLAGACLESHHQVTAVDESLTNVADAEADLLRQLTFVINLLEKAGQLANKQKASNPLIPDTLIDQLSRAAGDCANVVALALVAQDSCLTASAGLSVTRGTLDLARSQADHLRHDLQPGKHHEAGVLGHLERLYQRSADHYNAALAVSTNATAQLDHANAALATAKARLASLQAGLAAVMAVDAKAA</sequence>
<evidence type="ECO:0000313" key="1">
    <source>
        <dbReference type="EMBL" id="OYQ36202.1"/>
    </source>
</evidence>
<name>A0A255Z437_9PROT</name>
<evidence type="ECO:0000313" key="2">
    <source>
        <dbReference type="Proteomes" id="UP000216998"/>
    </source>
</evidence>
<protein>
    <submittedName>
        <fullName evidence="1">Uncharacterized protein</fullName>
    </submittedName>
</protein>
<keyword evidence="2" id="KW-1185">Reference proteome</keyword>
<dbReference type="EMBL" id="NOXU01000023">
    <property type="protein sequence ID" value="OYQ36202.1"/>
    <property type="molecule type" value="Genomic_DNA"/>
</dbReference>
<accession>A0A255Z437</accession>
<dbReference type="RefSeq" id="WP_094454453.1">
    <property type="nucleotide sequence ID" value="NZ_NOXU01000023.1"/>
</dbReference>
<gene>
    <name evidence="1" type="ORF">CHU95_05275</name>
</gene>
<dbReference type="Proteomes" id="UP000216998">
    <property type="component" value="Unassembled WGS sequence"/>
</dbReference>
<reference evidence="1 2" key="1">
    <citation type="submission" date="2017-07" db="EMBL/GenBank/DDBJ databases">
        <title>Niveispirillum cyanobacteriorum sp. nov., isolated from cyanobacterial aggregates in a eutrophic lake.</title>
        <authorList>
            <person name="Cai H."/>
        </authorList>
    </citation>
    <scope>NUCLEOTIDE SEQUENCE [LARGE SCALE GENOMIC DNA]</scope>
    <source>
        <strain evidence="2">TH1-14</strain>
    </source>
</reference>